<organism evidence="3 4">
    <name type="scientific">Mesocestoides corti</name>
    <name type="common">Flatworm</name>
    <dbReference type="NCBI Taxonomy" id="53468"/>
    <lineage>
        <taxon>Eukaryota</taxon>
        <taxon>Metazoa</taxon>
        <taxon>Spiralia</taxon>
        <taxon>Lophotrochozoa</taxon>
        <taxon>Platyhelminthes</taxon>
        <taxon>Cestoda</taxon>
        <taxon>Eucestoda</taxon>
        <taxon>Cyclophyllidea</taxon>
        <taxon>Mesocestoididae</taxon>
        <taxon>Mesocestoides</taxon>
    </lineage>
</organism>
<keyword evidence="1" id="KW-0812">Transmembrane</keyword>
<dbReference type="OrthoDB" id="508875at2759"/>
<dbReference type="PANTHER" id="PTHR28556">
    <property type="entry name" value="TRANSMEMBRANE PROTEIN 106B"/>
    <property type="match status" value="1"/>
</dbReference>
<accession>A0A3P6GUF0</accession>
<evidence type="ECO:0000259" key="2">
    <source>
        <dbReference type="Pfam" id="PF07092"/>
    </source>
</evidence>
<proteinExistence type="predicted"/>
<evidence type="ECO:0000313" key="3">
    <source>
        <dbReference type="EMBL" id="VDD83261.1"/>
    </source>
</evidence>
<feature type="transmembrane region" description="Helical" evidence="1">
    <location>
        <begin position="29"/>
        <end position="53"/>
    </location>
</feature>
<dbReference type="PANTHER" id="PTHR28556:SF4">
    <property type="entry name" value="TRANSMEMBRANE PROTEIN 106A"/>
    <property type="match status" value="1"/>
</dbReference>
<gene>
    <name evidence="3" type="ORF">MCOS_LOCUS9264</name>
</gene>
<dbReference type="STRING" id="53468.A0A3P6GUF0"/>
<reference evidence="3 4" key="1">
    <citation type="submission" date="2018-10" db="EMBL/GenBank/DDBJ databases">
        <authorList>
            <consortium name="Pathogen Informatics"/>
        </authorList>
    </citation>
    <scope>NUCLEOTIDE SEQUENCE [LARGE SCALE GENOMIC DNA]</scope>
</reference>
<dbReference type="Pfam" id="PF07092">
    <property type="entry name" value="TMEM106"/>
    <property type="match status" value="1"/>
</dbReference>
<dbReference type="AlphaFoldDB" id="A0A3P6GUF0"/>
<sequence>MLDVDPLGNGGEYIALIPLTDNRLRPQRIAVKICITVLFCLAISGLLLFFLLLRSVELQSNRPILMPTRSEIHDGVVFLDLSYPFNFTNRNYFPVHVEHVSLLSLYHSTVINETQEDMDLWIPYRGTQELHFNQSLAFDEPIFSNYLPRLCLSNNTQFNQIYISFGLNVKARALGQRIDSVLDTFQLILQNLIKDFLLLLLTQFSEFDGALPCSLPSLSPLTTYLLPQGPSGCLLHLAQLPTQHLVQSLEIPFKEIPKLCY</sequence>
<name>A0A3P6GUF0_MESCO</name>
<evidence type="ECO:0000313" key="4">
    <source>
        <dbReference type="Proteomes" id="UP000267029"/>
    </source>
</evidence>
<feature type="domain" description="Transmembrane protein 106 C-terminal" evidence="2">
    <location>
        <begin position="73"/>
        <end position="187"/>
    </location>
</feature>
<keyword evidence="1" id="KW-1133">Transmembrane helix</keyword>
<keyword evidence="1" id="KW-0472">Membrane</keyword>
<dbReference type="Proteomes" id="UP000267029">
    <property type="component" value="Unassembled WGS sequence"/>
</dbReference>
<keyword evidence="4" id="KW-1185">Reference proteome</keyword>
<dbReference type="EMBL" id="UXSR01005676">
    <property type="protein sequence ID" value="VDD83261.1"/>
    <property type="molecule type" value="Genomic_DNA"/>
</dbReference>
<evidence type="ECO:0000256" key="1">
    <source>
        <dbReference type="SAM" id="Phobius"/>
    </source>
</evidence>
<protein>
    <recommendedName>
        <fullName evidence="2">Transmembrane protein 106 C-terminal domain-containing protein</fullName>
    </recommendedName>
</protein>
<dbReference type="InterPro" id="IPR009790">
    <property type="entry name" value="TMEM106"/>
</dbReference>
<dbReference type="InterPro" id="IPR048509">
    <property type="entry name" value="TMEM106_C"/>
</dbReference>